<keyword evidence="6 9" id="KW-0408">Iron</keyword>
<dbReference type="Pfam" id="PF26466">
    <property type="entry name" value="DNA_primase_lrg_N"/>
    <property type="match status" value="1"/>
</dbReference>
<dbReference type="PIRSF" id="PIRSF009449">
    <property type="entry name" value="DNA_primase_large_subunit"/>
    <property type="match status" value="1"/>
</dbReference>
<feature type="binding site" evidence="10">
    <location>
        <position position="316"/>
    </location>
    <ligand>
        <name>[4Fe-4S] cluster</name>
        <dbReference type="ChEBI" id="CHEBI:49883"/>
    </ligand>
</feature>
<reference evidence="12" key="1">
    <citation type="submission" date="2023-03" db="EMBL/GenBank/DDBJ databases">
        <title>Emydomyces testavorans Genome Sequence.</title>
        <authorList>
            <person name="Hoyer L."/>
        </authorList>
    </citation>
    <scope>NUCLEOTIDE SEQUENCE</scope>
    <source>
        <strain evidence="12">16-2883</strain>
    </source>
</reference>
<proteinExistence type="inferred from homology"/>
<evidence type="ECO:0000256" key="9">
    <source>
        <dbReference type="PIRNR" id="PIRNR009449"/>
    </source>
</evidence>
<dbReference type="GO" id="GO:0006270">
    <property type="term" value="P:DNA replication initiation"/>
    <property type="evidence" value="ECO:0007669"/>
    <property type="project" value="TreeGrafter"/>
</dbReference>
<feature type="binding site" evidence="10">
    <location>
        <position position="457"/>
    </location>
    <ligand>
        <name>[4Fe-4S] cluster</name>
        <dbReference type="ChEBI" id="CHEBI:49883"/>
    </ligand>
</feature>
<evidence type="ECO:0000256" key="7">
    <source>
        <dbReference type="ARBA" id="ARBA00023014"/>
    </source>
</evidence>
<dbReference type="InterPro" id="IPR007238">
    <property type="entry name" value="DNA_primase_lsu_euk/arc"/>
</dbReference>
<dbReference type="GO" id="GO:0051539">
    <property type="term" value="F:4 iron, 4 sulfur cluster binding"/>
    <property type="evidence" value="ECO:0007669"/>
    <property type="project" value="UniProtKB-UniRule"/>
</dbReference>
<keyword evidence="4 9" id="KW-0235">DNA replication</keyword>
<dbReference type="Gene3D" id="1.20.930.80">
    <property type="match status" value="1"/>
</dbReference>
<evidence type="ECO:0000259" key="11">
    <source>
        <dbReference type="Pfam" id="PF04104"/>
    </source>
</evidence>
<dbReference type="PANTHER" id="PTHR10537:SF3">
    <property type="entry name" value="DNA PRIMASE LARGE SUBUNIT"/>
    <property type="match status" value="1"/>
</dbReference>
<dbReference type="FunFam" id="1.20.930.80:FF:000003">
    <property type="entry name" value="DNA primase large subunit"/>
    <property type="match status" value="1"/>
</dbReference>
<evidence type="ECO:0000256" key="1">
    <source>
        <dbReference type="ARBA" id="ARBA00010564"/>
    </source>
</evidence>
<comment type="cofactor">
    <cofactor evidence="9">
        <name>[4Fe-4S] cluster</name>
        <dbReference type="ChEBI" id="CHEBI:49883"/>
    </cofactor>
    <text evidence="9">Binds 1 [4Fe-4S] cluster.</text>
</comment>
<evidence type="ECO:0000313" key="12">
    <source>
        <dbReference type="EMBL" id="WEW58748.1"/>
    </source>
</evidence>
<keyword evidence="3 9" id="KW-0639">Primosome</keyword>
<evidence type="ECO:0000256" key="2">
    <source>
        <dbReference type="ARBA" id="ARBA00022485"/>
    </source>
</evidence>
<evidence type="ECO:0000256" key="10">
    <source>
        <dbReference type="PIRSR" id="PIRSR009449-1"/>
    </source>
</evidence>
<keyword evidence="13" id="KW-1185">Reference proteome</keyword>
<accession>A0AAF0DID2</accession>
<keyword evidence="8 9" id="KW-0238">DNA-binding</keyword>
<dbReference type="AlphaFoldDB" id="A0AAF0DID2"/>
<evidence type="ECO:0000256" key="3">
    <source>
        <dbReference type="ARBA" id="ARBA00022515"/>
    </source>
</evidence>
<dbReference type="InterPro" id="IPR016558">
    <property type="entry name" value="DNA_primase_lsu_euk"/>
</dbReference>
<keyword evidence="7 9" id="KW-0411">Iron-sulfur</keyword>
<evidence type="ECO:0000256" key="6">
    <source>
        <dbReference type="ARBA" id="ARBA00023004"/>
    </source>
</evidence>
<dbReference type="InterPro" id="IPR058560">
    <property type="entry name" value="DNA_primase_C"/>
</dbReference>
<dbReference type="GO" id="GO:0016787">
    <property type="term" value="F:hydrolase activity"/>
    <property type="evidence" value="ECO:0007669"/>
    <property type="project" value="UniProtKB-KW"/>
</dbReference>
<dbReference type="Pfam" id="PF04104">
    <property type="entry name" value="DNA_primase_lrg"/>
    <property type="match status" value="1"/>
</dbReference>
<evidence type="ECO:0000256" key="5">
    <source>
        <dbReference type="ARBA" id="ARBA00022723"/>
    </source>
</evidence>
<feature type="binding site" evidence="10">
    <location>
        <position position="399"/>
    </location>
    <ligand>
        <name>[4Fe-4S] cluster</name>
        <dbReference type="ChEBI" id="CHEBI:49883"/>
    </ligand>
</feature>
<dbReference type="EMBL" id="CP120628">
    <property type="protein sequence ID" value="WEW58748.1"/>
    <property type="molecule type" value="Genomic_DNA"/>
</dbReference>
<protein>
    <recommendedName>
        <fullName evidence="9">DNA primase large subunit</fullName>
    </recommendedName>
</protein>
<name>A0AAF0DID2_9EURO</name>
<dbReference type="CDD" id="cd07322">
    <property type="entry name" value="PriL_PriS_Eukaryotic"/>
    <property type="match status" value="1"/>
</dbReference>
<dbReference type="GO" id="GO:0003677">
    <property type="term" value="F:DNA binding"/>
    <property type="evidence" value="ECO:0007669"/>
    <property type="project" value="UniProtKB-UniRule"/>
</dbReference>
<organism evidence="12 13">
    <name type="scientific">Emydomyces testavorans</name>
    <dbReference type="NCBI Taxonomy" id="2070801"/>
    <lineage>
        <taxon>Eukaryota</taxon>
        <taxon>Fungi</taxon>
        <taxon>Dikarya</taxon>
        <taxon>Ascomycota</taxon>
        <taxon>Pezizomycotina</taxon>
        <taxon>Eurotiomycetes</taxon>
        <taxon>Eurotiomycetidae</taxon>
        <taxon>Onygenales</taxon>
        <taxon>Nannizziopsiaceae</taxon>
        <taxon>Emydomyces</taxon>
    </lineage>
</organism>
<feature type="domain" description="DNA primase large subunit C-terminal" evidence="11">
    <location>
        <begin position="310"/>
        <end position="493"/>
    </location>
</feature>
<comment type="similarity">
    <text evidence="1 9">Belongs to the eukaryotic-type primase large subunit family.</text>
</comment>
<evidence type="ECO:0000256" key="8">
    <source>
        <dbReference type="ARBA" id="ARBA00023125"/>
    </source>
</evidence>
<dbReference type="GO" id="GO:0006269">
    <property type="term" value="P:DNA replication, synthesis of primer"/>
    <property type="evidence" value="ECO:0007669"/>
    <property type="project" value="UniProtKB-KW"/>
</dbReference>
<gene>
    <name evidence="12" type="primary">PRI2</name>
    <name evidence="12" type="ORF">PRK78_004216</name>
</gene>
<feature type="binding site" evidence="10">
    <location>
        <position position="416"/>
    </location>
    <ligand>
        <name>[4Fe-4S] cluster</name>
        <dbReference type="ChEBI" id="CHEBI:49883"/>
    </ligand>
</feature>
<sequence length="514" mass="59704">MFQYDRNRTDRKRRGGLDYKRKQFGAPTYKQQDYVHRLNFYEVPPTAEITLEQFEQWAIDRLRILDSELTVFAVLSELEACSYRNKTAAETAAHITPLLQKFLPLHSNTASGSSVDQRLRDERQKDHYSHFILRLAFSSTEDLRRRFVRLETMLFKFRFQQDDSKERRAFVDSLNFDWDILTDEEKTELGEVLLAATPGMKRLEEEGWFKVDWERVPELVERRGVFLKKGKAYVPLREQLSMILAEFSARLEKALEFTSRALPRLDEDDRLIPILEHLSKNFGTSDTSYSEGEGAVPGAPINAASIDILSHHFPLCMRNLHMQLRKNSHLKHFGRLQYTLFLKGIGLSLGDCLVFWRQSFRNFSDDEFNSKYKYNVRHAYGDVGGDANRRGRGYPPYSCQKILTDNAPGAGQTHGCPYRHFSVDNLIALLQATGVNDRETLQGVREDVGRMRYHIACNRVFEHVHKDELKKVKDEGIMSQTELDTIVHPNTYFKRSYLLKNLGKVPKTDVQMTT</sequence>
<keyword evidence="2 9" id="KW-0004">4Fe-4S</keyword>
<dbReference type="GO" id="GO:0005658">
    <property type="term" value="C:alpha DNA polymerase:primase complex"/>
    <property type="evidence" value="ECO:0007669"/>
    <property type="project" value="TreeGrafter"/>
</dbReference>
<evidence type="ECO:0000313" key="13">
    <source>
        <dbReference type="Proteomes" id="UP001219355"/>
    </source>
</evidence>
<keyword evidence="12" id="KW-0378">Hydrolase</keyword>
<dbReference type="GO" id="GO:0046872">
    <property type="term" value="F:metal ion binding"/>
    <property type="evidence" value="ECO:0007669"/>
    <property type="project" value="UniProtKB-UniRule"/>
</dbReference>
<dbReference type="PANTHER" id="PTHR10537">
    <property type="entry name" value="DNA PRIMASE LARGE SUBUNIT"/>
    <property type="match status" value="1"/>
</dbReference>
<evidence type="ECO:0000256" key="4">
    <source>
        <dbReference type="ARBA" id="ARBA00022705"/>
    </source>
</evidence>
<comment type="function">
    <text evidence="9">DNA primase is the polymerase that synthesizes small RNA primers for the Okazaki fragments made during discontinuous DNA replication.</text>
</comment>
<keyword evidence="5 9" id="KW-0479">Metal-binding</keyword>
<dbReference type="Proteomes" id="UP001219355">
    <property type="component" value="Chromosome 2"/>
</dbReference>